<protein>
    <submittedName>
        <fullName evidence="2">DNA-3-methyladenine glycosylase</fullName>
    </submittedName>
</protein>
<keyword evidence="1" id="KW-0479">Metal-binding</keyword>
<proteinExistence type="predicted"/>
<feature type="binding site" evidence="1">
    <location>
        <position position="5"/>
    </location>
    <ligand>
        <name>Zn(2+)</name>
        <dbReference type="ChEBI" id="CHEBI:29105"/>
    </ligand>
</feature>
<dbReference type="InterPro" id="IPR052891">
    <property type="entry name" value="DNA-3mA_glycosylase"/>
</dbReference>
<dbReference type="GO" id="GO:0008725">
    <property type="term" value="F:DNA-3-methyladenine glycosylase activity"/>
    <property type="evidence" value="ECO:0007669"/>
    <property type="project" value="InterPro"/>
</dbReference>
<dbReference type="Pfam" id="PF03352">
    <property type="entry name" value="Adenine_glyco"/>
    <property type="match status" value="1"/>
</dbReference>
<name>A0A9W6B1B3_9LACO</name>
<gene>
    <name evidence="2" type="ORF">WR164_10440</name>
</gene>
<dbReference type="PANTHER" id="PTHR30037">
    <property type="entry name" value="DNA-3-METHYLADENINE GLYCOSYLASE 1"/>
    <property type="match status" value="1"/>
</dbReference>
<dbReference type="SUPFAM" id="SSF48150">
    <property type="entry name" value="DNA-glycosylase"/>
    <property type="match status" value="1"/>
</dbReference>
<evidence type="ECO:0000256" key="1">
    <source>
        <dbReference type="PIRSR" id="PIRSR605019-1"/>
    </source>
</evidence>
<dbReference type="RefSeq" id="WP_286136524.1">
    <property type="nucleotide sequence ID" value="NZ_BRPL01000002.1"/>
</dbReference>
<organism evidence="2 3">
    <name type="scientific">Philodulcilactobacillus myokoensis</name>
    <dbReference type="NCBI Taxonomy" id="2929573"/>
    <lineage>
        <taxon>Bacteria</taxon>
        <taxon>Bacillati</taxon>
        <taxon>Bacillota</taxon>
        <taxon>Bacilli</taxon>
        <taxon>Lactobacillales</taxon>
        <taxon>Lactobacillaceae</taxon>
        <taxon>Philodulcilactobacillus</taxon>
    </lineage>
</organism>
<reference evidence="2" key="2">
    <citation type="journal article" date="2023" name="PLoS ONE">
        <title>Philodulcilactobacillus myokoensis gen. nov., sp. nov., a fructophilic, acidophilic, and agar-phobic lactic acid bacterium isolated from fermented vegetable extracts.</title>
        <authorList>
            <person name="Kouya T."/>
            <person name="Ishiyama Y."/>
            <person name="Ohashi S."/>
            <person name="Kumakubo R."/>
            <person name="Yamazaki T."/>
            <person name="Otaki T."/>
        </authorList>
    </citation>
    <scope>NUCLEOTIDE SEQUENCE</scope>
    <source>
        <strain evidence="2">WR16-4</strain>
    </source>
</reference>
<dbReference type="PANTHER" id="PTHR30037:SF4">
    <property type="entry name" value="DNA-3-METHYLADENINE GLYCOSYLASE I"/>
    <property type="match status" value="1"/>
</dbReference>
<dbReference type="GO" id="GO:0006284">
    <property type="term" value="P:base-excision repair"/>
    <property type="evidence" value="ECO:0007669"/>
    <property type="project" value="InterPro"/>
</dbReference>
<dbReference type="GO" id="GO:0046872">
    <property type="term" value="F:metal ion binding"/>
    <property type="evidence" value="ECO:0007669"/>
    <property type="project" value="UniProtKB-KW"/>
</dbReference>
<feature type="binding site" evidence="1">
    <location>
        <position position="18"/>
    </location>
    <ligand>
        <name>Zn(2+)</name>
        <dbReference type="ChEBI" id="CHEBI:29105"/>
    </ligand>
</feature>
<sequence length="190" mass="22381">MLIRCPWATKSNLLIDYHDSEWGVPKTNERELFECLSLEMFQAGLTWNLILKKRPAFKNVFDQFKIEQVSQFNQNDYSRLMSDASIIRNRAKIIATIHNAKMLQKMHQNGMTLSKLTWQPVNFKPIDHHLKPGQEPNANELIKKYVKLFKKQGFKRVGPKTLYSYLQSIGVVNDHLITCFRHNQIKKEYD</sequence>
<accession>A0A9W6B1B3</accession>
<dbReference type="AlphaFoldDB" id="A0A9W6B1B3"/>
<dbReference type="Gene3D" id="1.10.340.30">
    <property type="entry name" value="Hypothetical protein, domain 2"/>
    <property type="match status" value="1"/>
</dbReference>
<keyword evidence="1" id="KW-0862">Zinc</keyword>
<reference evidence="2" key="1">
    <citation type="submission" date="2022-07" db="EMBL/GenBank/DDBJ databases">
        <authorList>
            <person name="Kouya T."/>
            <person name="Ishiyama Y."/>
        </authorList>
    </citation>
    <scope>NUCLEOTIDE SEQUENCE</scope>
    <source>
        <strain evidence="2">WR16-4</strain>
    </source>
</reference>
<dbReference type="EMBL" id="BRPL01000002">
    <property type="protein sequence ID" value="GLB47065.1"/>
    <property type="molecule type" value="Genomic_DNA"/>
</dbReference>
<evidence type="ECO:0000313" key="3">
    <source>
        <dbReference type="Proteomes" id="UP001144204"/>
    </source>
</evidence>
<feature type="binding site" evidence="1">
    <location>
        <position position="179"/>
    </location>
    <ligand>
        <name>Zn(2+)</name>
        <dbReference type="ChEBI" id="CHEBI:29105"/>
    </ligand>
</feature>
<evidence type="ECO:0000313" key="2">
    <source>
        <dbReference type="EMBL" id="GLB47065.1"/>
    </source>
</evidence>
<dbReference type="InterPro" id="IPR005019">
    <property type="entry name" value="Adenine_glyco"/>
</dbReference>
<dbReference type="InterPro" id="IPR011257">
    <property type="entry name" value="DNA_glycosylase"/>
</dbReference>
<comment type="caution">
    <text evidence="2">The sequence shown here is derived from an EMBL/GenBank/DDBJ whole genome shotgun (WGS) entry which is preliminary data.</text>
</comment>
<feature type="binding site" evidence="1">
    <location>
        <position position="175"/>
    </location>
    <ligand>
        <name>Zn(2+)</name>
        <dbReference type="ChEBI" id="CHEBI:29105"/>
    </ligand>
</feature>
<keyword evidence="3" id="KW-1185">Reference proteome</keyword>
<dbReference type="Proteomes" id="UP001144204">
    <property type="component" value="Unassembled WGS sequence"/>
</dbReference>